<keyword evidence="9" id="KW-0408">Iron</keyword>
<reference evidence="15 16" key="1">
    <citation type="journal article" date="2023" name="Elife">
        <title>Identification of key yeast species and microbe-microbe interactions impacting larval growth of Drosophila in the wild.</title>
        <authorList>
            <person name="Mure A."/>
            <person name="Sugiura Y."/>
            <person name="Maeda R."/>
            <person name="Honda K."/>
            <person name="Sakurai N."/>
            <person name="Takahashi Y."/>
            <person name="Watada M."/>
            <person name="Katoh T."/>
            <person name="Gotoh A."/>
            <person name="Gotoh Y."/>
            <person name="Taniguchi I."/>
            <person name="Nakamura K."/>
            <person name="Hayashi T."/>
            <person name="Katayama T."/>
            <person name="Uemura T."/>
            <person name="Hattori Y."/>
        </authorList>
    </citation>
    <scope>NUCLEOTIDE SEQUENCE [LARGE SCALE GENOMIC DNA]</scope>
    <source>
        <strain evidence="15 16">SB-73</strain>
    </source>
</reference>
<evidence type="ECO:0000256" key="2">
    <source>
        <dbReference type="ARBA" id="ARBA00022448"/>
    </source>
</evidence>
<comment type="subcellular location">
    <subcellularLocation>
        <location evidence="1">Endoplasmic reticulum membrane</location>
        <topology evidence="1">Single-pass membrane protein</topology>
        <orientation evidence="1">Cytoplasmic side</orientation>
    </subcellularLocation>
    <subcellularLocation>
        <location evidence="11">Microsome membrane</location>
        <topology evidence="11">Single-pass membrane protein</topology>
        <orientation evidence="11">Cytoplasmic side</orientation>
    </subcellularLocation>
</comment>
<proteinExistence type="inferred from homology"/>
<keyword evidence="8" id="KW-0249">Electron transport</keyword>
<dbReference type="GO" id="GO:0046872">
    <property type="term" value="F:metal ion binding"/>
    <property type="evidence" value="ECO:0007669"/>
    <property type="project" value="UniProtKB-KW"/>
</dbReference>
<evidence type="ECO:0000256" key="7">
    <source>
        <dbReference type="ARBA" id="ARBA00022848"/>
    </source>
</evidence>
<feature type="transmembrane region" description="Helical" evidence="13">
    <location>
        <begin position="116"/>
        <end position="132"/>
    </location>
</feature>
<dbReference type="InterPro" id="IPR036400">
    <property type="entry name" value="Cyt_B5-like_heme/steroid_sf"/>
</dbReference>
<dbReference type="PRINTS" id="PR00363">
    <property type="entry name" value="CYTOCHROMEB5"/>
</dbReference>
<evidence type="ECO:0000256" key="10">
    <source>
        <dbReference type="ARBA" id="ARBA00023136"/>
    </source>
</evidence>
<keyword evidence="2" id="KW-0813">Transport</keyword>
<evidence type="ECO:0000256" key="13">
    <source>
        <dbReference type="SAM" id="Phobius"/>
    </source>
</evidence>
<dbReference type="SMART" id="SM01117">
    <property type="entry name" value="Cyt-b5"/>
    <property type="match status" value="1"/>
</dbReference>
<evidence type="ECO:0000313" key="16">
    <source>
        <dbReference type="Proteomes" id="UP001362899"/>
    </source>
</evidence>
<evidence type="ECO:0000256" key="6">
    <source>
        <dbReference type="ARBA" id="ARBA00022824"/>
    </source>
</evidence>
<evidence type="ECO:0000256" key="3">
    <source>
        <dbReference type="ARBA" id="ARBA00022617"/>
    </source>
</evidence>
<name>A0AAV5RKQ0_STABA</name>
<accession>A0AAV5RKQ0</accession>
<sequence>MSDVKETVEKPQEDSKVIPLAEISKHNTVDDLWMAINGKVYDVTSFVDQHPGGDEVLLEYAGRDATTAFEDVGHSENAQEMLADLYVGEGNREELKFSAAKKPEVSGANSKSSSKSFYIWCIIVAIATYYYMKATK</sequence>
<evidence type="ECO:0000313" key="15">
    <source>
        <dbReference type="EMBL" id="GMM51562.1"/>
    </source>
</evidence>
<keyword evidence="3" id="KW-0349">Heme</keyword>
<dbReference type="PANTHER" id="PTHR19359:SF150">
    <property type="entry name" value="CYTOCHROME B5"/>
    <property type="match status" value="1"/>
</dbReference>
<feature type="domain" description="Cytochrome b5 heme-binding" evidence="14">
    <location>
        <begin position="15"/>
        <end position="91"/>
    </location>
</feature>
<evidence type="ECO:0000256" key="11">
    <source>
        <dbReference type="ARBA" id="ARBA00037877"/>
    </source>
</evidence>
<dbReference type="InterPro" id="IPR001199">
    <property type="entry name" value="Cyt_B5-like_heme/steroid-bd"/>
</dbReference>
<dbReference type="PANTHER" id="PTHR19359">
    <property type="entry name" value="CYTOCHROME B5"/>
    <property type="match status" value="1"/>
</dbReference>
<dbReference type="InterPro" id="IPR050668">
    <property type="entry name" value="Cytochrome_b5"/>
</dbReference>
<evidence type="ECO:0000256" key="4">
    <source>
        <dbReference type="ARBA" id="ARBA00022692"/>
    </source>
</evidence>
<dbReference type="AlphaFoldDB" id="A0AAV5RKQ0"/>
<dbReference type="FunFam" id="3.10.120.10:FF:000002">
    <property type="entry name" value="Cytochrome b5 type B"/>
    <property type="match status" value="1"/>
</dbReference>
<comment type="similarity">
    <text evidence="12">Belongs to the cytochrome b5 family.</text>
</comment>
<dbReference type="PROSITE" id="PS50255">
    <property type="entry name" value="CYTOCHROME_B5_2"/>
    <property type="match status" value="1"/>
</dbReference>
<organism evidence="15 16">
    <name type="scientific">Starmerella bacillaris</name>
    <name type="common">Yeast</name>
    <name type="synonym">Candida zemplinina</name>
    <dbReference type="NCBI Taxonomy" id="1247836"/>
    <lineage>
        <taxon>Eukaryota</taxon>
        <taxon>Fungi</taxon>
        <taxon>Dikarya</taxon>
        <taxon>Ascomycota</taxon>
        <taxon>Saccharomycotina</taxon>
        <taxon>Dipodascomycetes</taxon>
        <taxon>Dipodascales</taxon>
        <taxon>Trichomonascaceae</taxon>
        <taxon>Starmerella</taxon>
    </lineage>
</organism>
<dbReference type="Pfam" id="PF00173">
    <property type="entry name" value="Cyt-b5"/>
    <property type="match status" value="1"/>
</dbReference>
<evidence type="ECO:0000256" key="1">
    <source>
        <dbReference type="ARBA" id="ARBA00004131"/>
    </source>
</evidence>
<evidence type="ECO:0000259" key="14">
    <source>
        <dbReference type="PROSITE" id="PS50255"/>
    </source>
</evidence>
<keyword evidence="7" id="KW-0492">Microsome</keyword>
<evidence type="ECO:0000256" key="5">
    <source>
        <dbReference type="ARBA" id="ARBA00022723"/>
    </source>
</evidence>
<keyword evidence="4 13" id="KW-0812">Transmembrane</keyword>
<dbReference type="GO" id="GO:0020037">
    <property type="term" value="F:heme binding"/>
    <property type="evidence" value="ECO:0007669"/>
    <property type="project" value="TreeGrafter"/>
</dbReference>
<keyword evidence="16" id="KW-1185">Reference proteome</keyword>
<protein>
    <submittedName>
        <fullName evidence="15">Cyb5 protein</fullName>
    </submittedName>
</protein>
<keyword evidence="13" id="KW-1133">Transmembrane helix</keyword>
<gene>
    <name evidence="15" type="ORF">DASB73_025250</name>
</gene>
<dbReference type="EMBL" id="BTGC01000008">
    <property type="protein sequence ID" value="GMM51562.1"/>
    <property type="molecule type" value="Genomic_DNA"/>
</dbReference>
<dbReference type="Proteomes" id="UP001362899">
    <property type="component" value="Unassembled WGS sequence"/>
</dbReference>
<evidence type="ECO:0000256" key="8">
    <source>
        <dbReference type="ARBA" id="ARBA00022982"/>
    </source>
</evidence>
<keyword evidence="5" id="KW-0479">Metal-binding</keyword>
<evidence type="ECO:0000256" key="12">
    <source>
        <dbReference type="ARBA" id="ARBA00038168"/>
    </source>
</evidence>
<dbReference type="Gene3D" id="3.10.120.10">
    <property type="entry name" value="Cytochrome b5-like heme/steroid binding domain"/>
    <property type="match status" value="1"/>
</dbReference>
<comment type="caution">
    <text evidence="15">The sequence shown here is derived from an EMBL/GenBank/DDBJ whole genome shotgun (WGS) entry which is preliminary data.</text>
</comment>
<evidence type="ECO:0000256" key="9">
    <source>
        <dbReference type="ARBA" id="ARBA00023004"/>
    </source>
</evidence>
<dbReference type="GO" id="GO:0005789">
    <property type="term" value="C:endoplasmic reticulum membrane"/>
    <property type="evidence" value="ECO:0007669"/>
    <property type="project" value="UniProtKB-SubCell"/>
</dbReference>
<keyword evidence="10 13" id="KW-0472">Membrane</keyword>
<keyword evidence="6" id="KW-0256">Endoplasmic reticulum</keyword>
<dbReference type="SUPFAM" id="SSF55856">
    <property type="entry name" value="Cytochrome b5-like heme/steroid binding domain"/>
    <property type="match status" value="1"/>
</dbReference>